<dbReference type="EMBL" id="JBHMCF010000057">
    <property type="protein sequence ID" value="MFB9476976.1"/>
    <property type="molecule type" value="Genomic_DNA"/>
</dbReference>
<dbReference type="RefSeq" id="WP_379485255.1">
    <property type="nucleotide sequence ID" value="NZ_JBHMCF010000057.1"/>
</dbReference>
<accession>A0ABV5P3H4</accession>
<feature type="region of interest" description="Disordered" evidence="1">
    <location>
        <begin position="1"/>
        <end position="51"/>
    </location>
</feature>
<evidence type="ECO:0000256" key="1">
    <source>
        <dbReference type="SAM" id="MobiDB-lite"/>
    </source>
</evidence>
<feature type="compositionally biased region" description="Low complexity" evidence="1">
    <location>
        <begin position="1"/>
        <end position="13"/>
    </location>
</feature>
<gene>
    <name evidence="2" type="ORF">ACFFR3_46430</name>
</gene>
<reference evidence="2 3" key="1">
    <citation type="submission" date="2024-09" db="EMBL/GenBank/DDBJ databases">
        <authorList>
            <person name="Sun Q."/>
            <person name="Mori K."/>
        </authorList>
    </citation>
    <scope>NUCLEOTIDE SEQUENCE [LARGE SCALE GENOMIC DNA]</scope>
    <source>
        <strain evidence="2 3">JCM 3324</strain>
    </source>
</reference>
<evidence type="ECO:0000313" key="3">
    <source>
        <dbReference type="Proteomes" id="UP001589568"/>
    </source>
</evidence>
<evidence type="ECO:0008006" key="4">
    <source>
        <dbReference type="Google" id="ProtNLM"/>
    </source>
</evidence>
<evidence type="ECO:0000313" key="2">
    <source>
        <dbReference type="EMBL" id="MFB9476976.1"/>
    </source>
</evidence>
<comment type="caution">
    <text evidence="2">The sequence shown here is derived from an EMBL/GenBank/DDBJ whole genome shotgun (WGS) entry which is preliminary data.</text>
</comment>
<keyword evidence="3" id="KW-1185">Reference proteome</keyword>
<protein>
    <recommendedName>
        <fullName evidence="4">DUF222 domain-containing protein</fullName>
    </recommendedName>
</protein>
<proteinExistence type="predicted"/>
<name>A0ABV5P3H4_9ACTN</name>
<sequence length="272" mass="29731">MAKPAPKPAVKAAPPRPLFKGGGRHPLDTSSGISVDQIPDPVETTSDGPLTPEEIDSLELCEKAIDHLREAFWAAGKSLQVIRDGRYYRHKGYPNFEEYCLSRWGFTRAQADRLIAAWPLALDLTPIGVKIGAAPNESQVRELLPLAKSDLGTRPAVDVYTAVVEHLAETPDSERERVTAKLLKDIVATLPVTLDQWQRDTVEQHVRAVLDGEVSRAGGGTRTWEQEAVRLRRTLAHLGKLDVAKVPADDALSLAEELRATADRLTQAATSA</sequence>
<dbReference type="Proteomes" id="UP001589568">
    <property type="component" value="Unassembled WGS sequence"/>
</dbReference>
<organism evidence="2 3">
    <name type="scientific">Nonomuraea salmonea</name>
    <dbReference type="NCBI Taxonomy" id="46181"/>
    <lineage>
        <taxon>Bacteria</taxon>
        <taxon>Bacillati</taxon>
        <taxon>Actinomycetota</taxon>
        <taxon>Actinomycetes</taxon>
        <taxon>Streptosporangiales</taxon>
        <taxon>Streptosporangiaceae</taxon>
        <taxon>Nonomuraea</taxon>
    </lineage>
</organism>